<dbReference type="Pfam" id="PF00076">
    <property type="entry name" value="RRM_1"/>
    <property type="match status" value="1"/>
</dbReference>
<dbReference type="AlphaFoldDB" id="A0A427YLR7"/>
<name>A0A427YLR7_9TREE</name>
<dbReference type="Proteomes" id="UP000279259">
    <property type="component" value="Unassembled WGS sequence"/>
</dbReference>
<dbReference type="STRING" id="1890683.A0A427YLR7"/>
<sequence length="279" mass="29650">MSAAPGYTIHVSGLAPETTEEKLHDFFSFCGKLVSVKKDANQADITFEKLSAMRTSLMLNGGTLDGAHLEVTSTSEAEPKAASVLPTGTTGATPIGATTHDISQEDKPKRQAAIVAEYLAHGYVMGDHIVQRAIELDQKQGISSRFVTFINSIDKSVGQRVVGENQTVSGKLNEQAQIFAAKTKEVDQNRGVSARLHDYFSKAISTPVGQKVVKFYTDTQKQVLDVHEEARRIADEKKAGVSTPTTAVATDAKTAETAPPAAGATSTIEKLATAAVPPP</sequence>
<dbReference type="PROSITE" id="PS50102">
    <property type="entry name" value="RRM"/>
    <property type="match status" value="1"/>
</dbReference>
<evidence type="ECO:0000259" key="3">
    <source>
        <dbReference type="PROSITE" id="PS50102"/>
    </source>
</evidence>
<feature type="domain" description="RRM" evidence="3">
    <location>
        <begin position="7"/>
        <end position="76"/>
    </location>
</feature>
<dbReference type="PANTHER" id="PTHR32343">
    <property type="entry name" value="SERINE/ARGININE-RICH SPLICING FACTOR"/>
    <property type="match status" value="1"/>
</dbReference>
<accession>A0A427YLR7</accession>
<reference evidence="4 5" key="1">
    <citation type="submission" date="2018-11" db="EMBL/GenBank/DDBJ databases">
        <title>Genome sequence of Saitozyma podzolica DSM 27192.</title>
        <authorList>
            <person name="Aliyu H."/>
            <person name="Gorte O."/>
            <person name="Ochsenreither K."/>
        </authorList>
    </citation>
    <scope>NUCLEOTIDE SEQUENCE [LARGE SCALE GENOMIC DNA]</scope>
    <source>
        <strain evidence="4 5">DSM 27192</strain>
    </source>
</reference>
<dbReference type="PANTHER" id="PTHR32343:SF10">
    <property type="entry name" value="RNA-BINDING REGION RNP-1 DOMAIN-CONTAINING PROTEIN"/>
    <property type="match status" value="1"/>
</dbReference>
<evidence type="ECO:0000256" key="1">
    <source>
        <dbReference type="PROSITE-ProRule" id="PRU00176"/>
    </source>
</evidence>
<feature type="compositionally biased region" description="Low complexity" evidence="2">
    <location>
        <begin position="86"/>
        <end position="99"/>
    </location>
</feature>
<keyword evidence="5" id="KW-1185">Reference proteome</keyword>
<dbReference type="EMBL" id="RSCD01000007">
    <property type="protein sequence ID" value="RSH92054.1"/>
    <property type="molecule type" value="Genomic_DNA"/>
</dbReference>
<feature type="compositionally biased region" description="Low complexity" evidence="2">
    <location>
        <begin position="249"/>
        <end position="267"/>
    </location>
</feature>
<organism evidence="4 5">
    <name type="scientific">Saitozyma podzolica</name>
    <dbReference type="NCBI Taxonomy" id="1890683"/>
    <lineage>
        <taxon>Eukaryota</taxon>
        <taxon>Fungi</taxon>
        <taxon>Dikarya</taxon>
        <taxon>Basidiomycota</taxon>
        <taxon>Agaricomycotina</taxon>
        <taxon>Tremellomycetes</taxon>
        <taxon>Tremellales</taxon>
        <taxon>Trimorphomycetaceae</taxon>
        <taxon>Saitozyma</taxon>
    </lineage>
</organism>
<proteinExistence type="predicted"/>
<dbReference type="OrthoDB" id="7763451at2759"/>
<evidence type="ECO:0000313" key="4">
    <source>
        <dbReference type="EMBL" id="RSH92054.1"/>
    </source>
</evidence>
<evidence type="ECO:0000313" key="5">
    <source>
        <dbReference type="Proteomes" id="UP000279259"/>
    </source>
</evidence>
<protein>
    <recommendedName>
        <fullName evidence="3">RRM domain-containing protein</fullName>
    </recommendedName>
</protein>
<dbReference type="SMART" id="SM00360">
    <property type="entry name" value="RRM"/>
    <property type="match status" value="1"/>
</dbReference>
<dbReference type="InterPro" id="IPR035979">
    <property type="entry name" value="RBD_domain_sf"/>
</dbReference>
<feature type="region of interest" description="Disordered" evidence="2">
    <location>
        <begin position="237"/>
        <end position="279"/>
    </location>
</feature>
<keyword evidence="1" id="KW-0694">RNA-binding</keyword>
<dbReference type="SUPFAM" id="SSF54928">
    <property type="entry name" value="RNA-binding domain, RBD"/>
    <property type="match status" value="1"/>
</dbReference>
<feature type="region of interest" description="Disordered" evidence="2">
    <location>
        <begin position="86"/>
        <end position="107"/>
    </location>
</feature>
<dbReference type="InterPro" id="IPR000504">
    <property type="entry name" value="RRM_dom"/>
</dbReference>
<evidence type="ECO:0000256" key="2">
    <source>
        <dbReference type="SAM" id="MobiDB-lite"/>
    </source>
</evidence>
<dbReference type="Gene3D" id="3.30.70.330">
    <property type="match status" value="1"/>
</dbReference>
<dbReference type="GO" id="GO:0003723">
    <property type="term" value="F:RNA binding"/>
    <property type="evidence" value="ECO:0007669"/>
    <property type="project" value="UniProtKB-UniRule"/>
</dbReference>
<comment type="caution">
    <text evidence="4">The sequence shown here is derived from an EMBL/GenBank/DDBJ whole genome shotgun (WGS) entry which is preliminary data.</text>
</comment>
<gene>
    <name evidence="4" type="ORF">EHS25_009425</name>
</gene>
<dbReference type="InterPro" id="IPR012677">
    <property type="entry name" value="Nucleotide-bd_a/b_plait_sf"/>
</dbReference>